<keyword evidence="2" id="KW-1133">Transmembrane helix</keyword>
<dbReference type="RefSeq" id="WP_207527010.1">
    <property type="nucleotide sequence ID" value="NZ_CP071517.1"/>
</dbReference>
<evidence type="ECO:0000313" key="3">
    <source>
        <dbReference type="EMBL" id="QSX74627.1"/>
    </source>
</evidence>
<evidence type="ECO:0000313" key="4">
    <source>
        <dbReference type="Proteomes" id="UP000663400"/>
    </source>
</evidence>
<evidence type="ECO:0000256" key="1">
    <source>
        <dbReference type="SAM" id="MobiDB-lite"/>
    </source>
</evidence>
<protein>
    <submittedName>
        <fullName evidence="3">Uncharacterized protein</fullName>
    </submittedName>
</protein>
<organism evidence="3 4">
    <name type="scientific">Lysobacter arenosi</name>
    <dbReference type="NCBI Taxonomy" id="2795387"/>
    <lineage>
        <taxon>Bacteria</taxon>
        <taxon>Pseudomonadati</taxon>
        <taxon>Pseudomonadota</taxon>
        <taxon>Gammaproteobacteria</taxon>
        <taxon>Lysobacterales</taxon>
        <taxon>Lysobacteraceae</taxon>
        <taxon>Lysobacter</taxon>
    </lineage>
</organism>
<dbReference type="EMBL" id="CP071517">
    <property type="protein sequence ID" value="QSX74627.1"/>
    <property type="molecule type" value="Genomic_DNA"/>
</dbReference>
<keyword evidence="2" id="KW-0812">Transmembrane</keyword>
<dbReference type="Proteomes" id="UP000663400">
    <property type="component" value="Chromosome"/>
</dbReference>
<keyword evidence="4" id="KW-1185">Reference proteome</keyword>
<feature type="transmembrane region" description="Helical" evidence="2">
    <location>
        <begin position="171"/>
        <end position="196"/>
    </location>
</feature>
<name>A0ABX7RB66_9GAMM</name>
<evidence type="ECO:0000256" key="2">
    <source>
        <dbReference type="SAM" id="Phobius"/>
    </source>
</evidence>
<reference evidence="3 4" key="1">
    <citation type="submission" date="2021-02" db="EMBL/GenBank/DDBJ databases">
        <title>Lysobacter arenosi sp. nov., isolated from soil of gangwondo yeongwol, south Korea.</title>
        <authorList>
            <person name="Kim K.R."/>
            <person name="Kim K.H."/>
            <person name="Jeon C.O."/>
        </authorList>
    </citation>
    <scope>NUCLEOTIDE SEQUENCE [LARGE SCALE GENOMIC DNA]</scope>
    <source>
        <strain evidence="3 4">R7</strain>
    </source>
</reference>
<keyword evidence="2" id="KW-0472">Membrane</keyword>
<gene>
    <name evidence="3" type="ORF">HIV01_015835</name>
</gene>
<feature type="region of interest" description="Disordered" evidence="1">
    <location>
        <begin position="1"/>
        <end position="30"/>
    </location>
</feature>
<sequence length="213" mass="24089">MRYCAQMQPCNDRPQSNTDVRSMTHGRDEPTRRRFRRLHNQILDLLERMPRVELSEDGHAAVTIVGRHLFLLIFFMASVHTVQGVLREYRHARAILVDHGIAVAVPAKADTVLDRLLPTGRTDRDLYTFTVDGTTYSASFATDDPTVQVAYANAQPGRFGQLDVLEYQASAVHVVMGTVVAVPAFAIACWSSLAFLMRFVFRIGRWSDFYGRN</sequence>
<accession>A0ABX7RB66</accession>
<proteinExistence type="predicted"/>
<feature type="transmembrane region" description="Helical" evidence="2">
    <location>
        <begin position="58"/>
        <end position="79"/>
    </location>
</feature>